<accession>Q2RNL5</accession>
<dbReference type="PANTHER" id="PTHR12608:SF1">
    <property type="entry name" value="TRANSMEMBRANE PROTEIN 165"/>
    <property type="match status" value="1"/>
</dbReference>
<feature type="transmembrane region" description="Helical" evidence="6">
    <location>
        <begin position="31"/>
        <end position="50"/>
    </location>
</feature>
<dbReference type="PANTHER" id="PTHR12608">
    <property type="entry name" value="TRANSMEMBRANE PROTEIN HTP-1 RELATED"/>
    <property type="match status" value="1"/>
</dbReference>
<evidence type="ECO:0000256" key="1">
    <source>
        <dbReference type="ARBA" id="ARBA00004141"/>
    </source>
</evidence>
<protein>
    <recommendedName>
        <fullName evidence="6">GDT1 family protein</fullName>
    </recommendedName>
</protein>
<keyword evidence="5 6" id="KW-0472">Membrane</keyword>
<dbReference type="GO" id="GO:0016020">
    <property type="term" value="C:membrane"/>
    <property type="evidence" value="ECO:0007669"/>
    <property type="project" value="UniProtKB-SubCell"/>
</dbReference>
<dbReference type="PhylomeDB" id="Q2RNL5"/>
<dbReference type="EnsemblBacteria" id="ABC24280">
    <property type="protein sequence ID" value="ABC24280"/>
    <property type="gene ID" value="Rru_A3486"/>
</dbReference>
<dbReference type="eggNOG" id="COG2119">
    <property type="taxonomic scope" value="Bacteria"/>
</dbReference>
<dbReference type="KEGG" id="rru:Rru_A3486"/>
<feature type="transmembrane region" description="Helical" evidence="6">
    <location>
        <begin position="100"/>
        <end position="120"/>
    </location>
</feature>
<evidence type="ECO:0000256" key="6">
    <source>
        <dbReference type="RuleBase" id="RU365102"/>
    </source>
</evidence>
<dbReference type="Pfam" id="PF01169">
    <property type="entry name" value="GDT1"/>
    <property type="match status" value="1"/>
</dbReference>
<comment type="caution">
    <text evidence="6">Lacks conserved residue(s) required for the propagation of feature annotation.</text>
</comment>
<comment type="similarity">
    <text evidence="2 6">Belongs to the GDT1 family.</text>
</comment>
<evidence type="ECO:0000256" key="2">
    <source>
        <dbReference type="ARBA" id="ARBA00009190"/>
    </source>
</evidence>
<evidence type="ECO:0000256" key="4">
    <source>
        <dbReference type="ARBA" id="ARBA00022989"/>
    </source>
</evidence>
<evidence type="ECO:0000313" key="7">
    <source>
        <dbReference type="EMBL" id="ABC24280.1"/>
    </source>
</evidence>
<dbReference type="EMBL" id="CP000230">
    <property type="protein sequence ID" value="ABC24280.1"/>
    <property type="molecule type" value="Genomic_DNA"/>
</dbReference>
<keyword evidence="3 6" id="KW-0812">Transmembrane</keyword>
<dbReference type="Proteomes" id="UP000001929">
    <property type="component" value="Chromosome"/>
</dbReference>
<gene>
    <name evidence="7" type="ordered locus">Rru_A3486</name>
</gene>
<dbReference type="HOGENOM" id="CLU_140894_3_1_5"/>
<sequence>MESPLLQAFPNAVAAPTRIVIAFFLTPSDTAMQTLSALLPIFLTVFLAELGDKTQLATMLYASGGQSRPLAIFIAASAALVLSTALAVFVGAMMTRYVEALPLKLIAGVGFIVIGSWTVFQHYRGA</sequence>
<dbReference type="PATRIC" id="fig|269796.9.peg.3603"/>
<name>Q2RNL5_RHORT</name>
<dbReference type="STRING" id="269796.Rru_A3486"/>
<evidence type="ECO:0000256" key="3">
    <source>
        <dbReference type="ARBA" id="ARBA00022692"/>
    </source>
</evidence>
<keyword evidence="8" id="KW-1185">Reference proteome</keyword>
<evidence type="ECO:0000313" key="8">
    <source>
        <dbReference type="Proteomes" id="UP000001929"/>
    </source>
</evidence>
<feature type="transmembrane region" description="Helical" evidence="6">
    <location>
        <begin position="70"/>
        <end position="94"/>
    </location>
</feature>
<dbReference type="AlphaFoldDB" id="Q2RNL5"/>
<dbReference type="GO" id="GO:0046873">
    <property type="term" value="F:metal ion transmembrane transporter activity"/>
    <property type="evidence" value="ECO:0007669"/>
    <property type="project" value="InterPro"/>
</dbReference>
<evidence type="ECO:0000256" key="5">
    <source>
        <dbReference type="ARBA" id="ARBA00023136"/>
    </source>
</evidence>
<organism evidence="7 8">
    <name type="scientific">Rhodospirillum rubrum (strain ATCC 11170 / ATH 1.1.1 / DSM 467 / LMG 4362 / NCIMB 8255 / S1)</name>
    <dbReference type="NCBI Taxonomy" id="269796"/>
    <lineage>
        <taxon>Bacteria</taxon>
        <taxon>Pseudomonadati</taxon>
        <taxon>Pseudomonadota</taxon>
        <taxon>Alphaproteobacteria</taxon>
        <taxon>Rhodospirillales</taxon>
        <taxon>Rhodospirillaceae</taxon>
        <taxon>Rhodospirillum</taxon>
    </lineage>
</organism>
<proteinExistence type="inferred from homology"/>
<reference evidence="7 8" key="1">
    <citation type="journal article" date="2011" name="Stand. Genomic Sci.">
        <title>Complete genome sequence of Rhodospirillum rubrum type strain (S1).</title>
        <authorList>
            <person name="Munk A.C."/>
            <person name="Copeland A."/>
            <person name="Lucas S."/>
            <person name="Lapidus A."/>
            <person name="Del Rio T.G."/>
            <person name="Barry K."/>
            <person name="Detter J.C."/>
            <person name="Hammon N."/>
            <person name="Israni S."/>
            <person name="Pitluck S."/>
            <person name="Brettin T."/>
            <person name="Bruce D."/>
            <person name="Han C."/>
            <person name="Tapia R."/>
            <person name="Gilna P."/>
            <person name="Schmutz J."/>
            <person name="Larimer F."/>
            <person name="Land M."/>
            <person name="Kyrpides N.C."/>
            <person name="Mavromatis K."/>
            <person name="Richardson P."/>
            <person name="Rohde M."/>
            <person name="Goker M."/>
            <person name="Klenk H.P."/>
            <person name="Zhang Y."/>
            <person name="Roberts G.P."/>
            <person name="Reslewic S."/>
            <person name="Schwartz D.C."/>
        </authorList>
    </citation>
    <scope>NUCLEOTIDE SEQUENCE [LARGE SCALE GENOMIC DNA]</scope>
    <source>
        <strain evidence="8">ATCC 11170 / ATH 1.1.1 / DSM 467 / LMG 4362 / NCIMB 8255 / S1</strain>
    </source>
</reference>
<comment type="subcellular location">
    <subcellularLocation>
        <location evidence="1 6">Membrane</location>
        <topology evidence="1 6">Multi-pass membrane protein</topology>
    </subcellularLocation>
</comment>
<dbReference type="InterPro" id="IPR001727">
    <property type="entry name" value="GDT1-like"/>
</dbReference>
<keyword evidence="4 6" id="KW-1133">Transmembrane helix</keyword>